<evidence type="ECO:0000256" key="10">
    <source>
        <dbReference type="HAMAP-Rule" id="MF_00315"/>
    </source>
</evidence>
<feature type="binding site" evidence="10">
    <location>
        <position position="343"/>
    </location>
    <ligand>
        <name>thiamine diphosphate</name>
        <dbReference type="ChEBI" id="CHEBI:58937"/>
    </ligand>
</feature>
<dbReference type="Pfam" id="PF02780">
    <property type="entry name" value="Transketolase_C"/>
    <property type="match status" value="1"/>
</dbReference>
<keyword evidence="8 10" id="KW-0786">Thiamine pyrophosphate</keyword>
<keyword evidence="13" id="KW-1185">Reference proteome</keyword>
<dbReference type="InterPro" id="IPR033248">
    <property type="entry name" value="Transketolase_C"/>
</dbReference>
<dbReference type="SUPFAM" id="SSF52922">
    <property type="entry name" value="TK C-terminal domain-like"/>
    <property type="match status" value="1"/>
</dbReference>
<dbReference type="UniPathway" id="UPA00064">
    <property type="reaction ID" value="UER00091"/>
</dbReference>
<evidence type="ECO:0000256" key="8">
    <source>
        <dbReference type="ARBA" id="ARBA00023052"/>
    </source>
</evidence>
<dbReference type="Proteomes" id="UP000185999">
    <property type="component" value="Unassembled WGS sequence"/>
</dbReference>
<feature type="binding site" evidence="10">
    <location>
        <position position="156"/>
    </location>
    <ligand>
        <name>Mg(2+)</name>
        <dbReference type="ChEBI" id="CHEBI:18420"/>
    </ligand>
</feature>
<evidence type="ECO:0000256" key="3">
    <source>
        <dbReference type="ARBA" id="ARBA00011738"/>
    </source>
</evidence>
<dbReference type="Pfam" id="PF02779">
    <property type="entry name" value="Transket_pyr"/>
    <property type="match status" value="1"/>
</dbReference>
<evidence type="ECO:0000256" key="9">
    <source>
        <dbReference type="ARBA" id="ARBA00023229"/>
    </source>
</evidence>
<keyword evidence="9 10" id="KW-0414">Isoprene biosynthesis</keyword>
<dbReference type="FunFam" id="3.40.50.970:FF:000005">
    <property type="entry name" value="1-deoxy-D-xylulose-5-phosphate synthase"/>
    <property type="match status" value="1"/>
</dbReference>
<comment type="subunit">
    <text evidence="3 10">Homodimer.</text>
</comment>
<dbReference type="OrthoDB" id="9803371at2"/>
<dbReference type="HAMAP" id="MF_00315">
    <property type="entry name" value="DXP_synth"/>
    <property type="match status" value="1"/>
</dbReference>
<dbReference type="RefSeq" id="WP_054342750.1">
    <property type="nucleotide sequence ID" value="NZ_FTOE01000001.1"/>
</dbReference>
<accession>A0A1N7J491</accession>
<name>A0A1N7J491_9GAMM</name>
<keyword evidence="4 10" id="KW-0808">Transferase</keyword>
<dbReference type="GO" id="GO:0009228">
    <property type="term" value="P:thiamine biosynthetic process"/>
    <property type="evidence" value="ECO:0007669"/>
    <property type="project" value="UniProtKB-UniRule"/>
</dbReference>
<evidence type="ECO:0000256" key="5">
    <source>
        <dbReference type="ARBA" id="ARBA00022723"/>
    </source>
</evidence>
<dbReference type="SMART" id="SM00861">
    <property type="entry name" value="Transket_pyr"/>
    <property type="match status" value="1"/>
</dbReference>
<dbReference type="GO" id="GO:0005829">
    <property type="term" value="C:cytosol"/>
    <property type="evidence" value="ECO:0007669"/>
    <property type="project" value="TreeGrafter"/>
</dbReference>
<dbReference type="GO" id="GO:0030976">
    <property type="term" value="F:thiamine pyrophosphate binding"/>
    <property type="evidence" value="ECO:0007669"/>
    <property type="project" value="UniProtKB-UniRule"/>
</dbReference>
<comment type="catalytic activity">
    <reaction evidence="10">
        <text>D-glyceraldehyde 3-phosphate + pyruvate + H(+) = 1-deoxy-D-xylulose 5-phosphate + CO2</text>
        <dbReference type="Rhea" id="RHEA:12605"/>
        <dbReference type="ChEBI" id="CHEBI:15361"/>
        <dbReference type="ChEBI" id="CHEBI:15378"/>
        <dbReference type="ChEBI" id="CHEBI:16526"/>
        <dbReference type="ChEBI" id="CHEBI:57792"/>
        <dbReference type="ChEBI" id="CHEBI:59776"/>
        <dbReference type="EC" id="2.2.1.7"/>
    </reaction>
</comment>
<dbReference type="GO" id="GO:0008661">
    <property type="term" value="F:1-deoxy-D-xylulose-5-phosphate synthase activity"/>
    <property type="evidence" value="ECO:0007669"/>
    <property type="project" value="UniProtKB-UniRule"/>
</dbReference>
<keyword evidence="5 10" id="KW-0479">Metal-binding</keyword>
<dbReference type="NCBIfam" id="NF003933">
    <property type="entry name" value="PRK05444.2-2"/>
    <property type="match status" value="1"/>
</dbReference>
<dbReference type="CDD" id="cd02007">
    <property type="entry name" value="TPP_DXS"/>
    <property type="match status" value="1"/>
</dbReference>
<feature type="binding site" evidence="10">
    <location>
        <position position="264"/>
    </location>
    <ligand>
        <name>thiamine diphosphate</name>
        <dbReference type="ChEBI" id="CHEBI:58937"/>
    </ligand>
</feature>
<protein>
    <recommendedName>
        <fullName evidence="10">1-deoxy-D-xylulose-5-phosphate synthase</fullName>
        <ecNumber evidence="10">2.2.1.7</ecNumber>
    </recommendedName>
    <alternativeName>
        <fullName evidence="10">1-deoxyxylulose-5-phosphate synthase</fullName>
        <shortName evidence="10">DXP synthase</shortName>
        <shortName evidence="10">DXPS</shortName>
    </alternativeName>
</protein>
<dbReference type="GO" id="GO:0019288">
    <property type="term" value="P:isopentenyl diphosphate biosynthetic process, methylerythritol 4-phosphate pathway"/>
    <property type="evidence" value="ECO:0007669"/>
    <property type="project" value="TreeGrafter"/>
</dbReference>
<evidence type="ECO:0000259" key="11">
    <source>
        <dbReference type="SMART" id="SM00861"/>
    </source>
</evidence>
<dbReference type="InterPro" id="IPR005475">
    <property type="entry name" value="Transketolase-like_Pyr-bd"/>
</dbReference>
<dbReference type="GO" id="GO:0016114">
    <property type="term" value="P:terpenoid biosynthetic process"/>
    <property type="evidence" value="ECO:0007669"/>
    <property type="project" value="UniProtKB-UniRule"/>
</dbReference>
<dbReference type="GO" id="GO:0000287">
    <property type="term" value="F:magnesium ion binding"/>
    <property type="evidence" value="ECO:0007669"/>
    <property type="project" value="UniProtKB-UniRule"/>
</dbReference>
<evidence type="ECO:0000256" key="2">
    <source>
        <dbReference type="ARBA" id="ARBA00011081"/>
    </source>
</evidence>
<evidence type="ECO:0000313" key="13">
    <source>
        <dbReference type="Proteomes" id="UP000185999"/>
    </source>
</evidence>
<dbReference type="InterPro" id="IPR005477">
    <property type="entry name" value="Dxylulose-5-P_synthase"/>
</dbReference>
<dbReference type="CDD" id="cd07033">
    <property type="entry name" value="TPP_PYR_DXS_TK_like"/>
    <property type="match status" value="1"/>
</dbReference>
<dbReference type="EC" id="2.2.1.7" evidence="10"/>
<dbReference type="PANTHER" id="PTHR43322:SF5">
    <property type="entry name" value="1-DEOXY-D-XYLULOSE-5-PHOSPHATE SYNTHASE, CHLOROPLASTIC"/>
    <property type="match status" value="1"/>
</dbReference>
<comment type="similarity">
    <text evidence="2 10">Belongs to the transketolase family. DXPS subfamily.</text>
</comment>
<dbReference type="Gene3D" id="3.40.50.970">
    <property type="match status" value="2"/>
</dbReference>
<feature type="binding site" evidence="10">
    <location>
        <begin position="157"/>
        <end position="158"/>
    </location>
    <ligand>
        <name>thiamine diphosphate</name>
        <dbReference type="ChEBI" id="CHEBI:58937"/>
    </ligand>
</feature>
<feature type="domain" description="Transketolase-like pyrimidine-binding" evidence="11">
    <location>
        <begin position="292"/>
        <end position="456"/>
    </location>
</feature>
<dbReference type="SUPFAM" id="SSF52518">
    <property type="entry name" value="Thiamin diphosphate-binding fold (THDP-binding)"/>
    <property type="match status" value="2"/>
</dbReference>
<dbReference type="Gene3D" id="3.40.50.920">
    <property type="match status" value="1"/>
</dbReference>
<dbReference type="AlphaFoldDB" id="A0A1N7J491"/>
<dbReference type="InterPro" id="IPR020826">
    <property type="entry name" value="Transketolase_BS"/>
</dbReference>
<comment type="function">
    <text evidence="10">Catalyzes the acyloin condensation reaction between C atoms 2 and 3 of pyruvate and glyceraldehyde 3-phosphate to yield 1-deoxy-D-xylulose-5-phosphate (DXP).</text>
</comment>
<gene>
    <name evidence="10" type="primary">dxs</name>
    <name evidence="12" type="ORF">SAMN05421760_101572</name>
</gene>
<feature type="binding site" evidence="10">
    <location>
        <position position="185"/>
    </location>
    <ligand>
        <name>Mg(2+)</name>
        <dbReference type="ChEBI" id="CHEBI:18420"/>
    </ligand>
</feature>
<comment type="cofactor">
    <cofactor evidence="10">
        <name>Mg(2+)</name>
        <dbReference type="ChEBI" id="CHEBI:18420"/>
    </cofactor>
    <text evidence="10">Binds 1 Mg(2+) ion per subunit.</text>
</comment>
<feature type="binding site" evidence="10">
    <location>
        <position position="84"/>
    </location>
    <ligand>
        <name>thiamine diphosphate</name>
        <dbReference type="ChEBI" id="CHEBI:58937"/>
    </ligand>
</feature>
<proteinExistence type="inferred from homology"/>
<dbReference type="EMBL" id="FTOE01000001">
    <property type="protein sequence ID" value="SIS44066.1"/>
    <property type="molecule type" value="Genomic_DNA"/>
</dbReference>
<dbReference type="Pfam" id="PF13292">
    <property type="entry name" value="DXP_synthase_N"/>
    <property type="match status" value="2"/>
</dbReference>
<dbReference type="FunFam" id="3.40.50.970:FF:000008">
    <property type="entry name" value="1-deoxy-D-xylulose-5-phosphate synthase"/>
    <property type="match status" value="1"/>
</dbReference>
<dbReference type="InterPro" id="IPR009014">
    <property type="entry name" value="Transketo_C/PFOR_II"/>
</dbReference>
<reference evidence="13" key="1">
    <citation type="submission" date="2017-01" db="EMBL/GenBank/DDBJ databases">
        <authorList>
            <person name="Varghese N."/>
            <person name="Submissions S."/>
        </authorList>
    </citation>
    <scope>NUCLEOTIDE SEQUENCE [LARGE SCALE GENOMIC DNA]</scope>
    <source>
        <strain evidence="13">DSM 22306</strain>
    </source>
</reference>
<dbReference type="InterPro" id="IPR029061">
    <property type="entry name" value="THDP-binding"/>
</dbReference>
<feature type="binding site" evidence="10">
    <location>
        <position position="185"/>
    </location>
    <ligand>
        <name>thiamine diphosphate</name>
        <dbReference type="ChEBI" id="CHEBI:58937"/>
    </ligand>
</feature>
<keyword evidence="6 10" id="KW-0460">Magnesium</keyword>
<comment type="pathway">
    <text evidence="1 10">Metabolic intermediate biosynthesis; 1-deoxy-D-xylulose 5-phosphate biosynthesis; 1-deoxy-D-xylulose 5-phosphate from D-glyceraldehyde 3-phosphate and pyruvate: step 1/1.</text>
</comment>
<evidence type="ECO:0000313" key="12">
    <source>
        <dbReference type="EMBL" id="SIS44066.1"/>
    </source>
</evidence>
<keyword evidence="7 10" id="KW-0784">Thiamine biosynthesis</keyword>
<dbReference type="PROSITE" id="PS00802">
    <property type="entry name" value="TRANSKETOLASE_2"/>
    <property type="match status" value="1"/>
</dbReference>
<evidence type="ECO:0000256" key="4">
    <source>
        <dbReference type="ARBA" id="ARBA00022679"/>
    </source>
</evidence>
<organism evidence="12 13">
    <name type="scientific">Neptunomonas antarctica</name>
    <dbReference type="NCBI Taxonomy" id="619304"/>
    <lineage>
        <taxon>Bacteria</taxon>
        <taxon>Pseudomonadati</taxon>
        <taxon>Pseudomonadota</taxon>
        <taxon>Gammaproteobacteria</taxon>
        <taxon>Oceanospirillales</taxon>
        <taxon>Oceanospirillaceae</taxon>
        <taxon>Neptunomonas</taxon>
    </lineage>
</organism>
<evidence type="ECO:0000256" key="1">
    <source>
        <dbReference type="ARBA" id="ARBA00004980"/>
    </source>
</evidence>
<evidence type="ECO:0000256" key="6">
    <source>
        <dbReference type="ARBA" id="ARBA00022842"/>
    </source>
</evidence>
<dbReference type="PANTHER" id="PTHR43322">
    <property type="entry name" value="1-D-DEOXYXYLULOSE 5-PHOSPHATE SYNTHASE-RELATED"/>
    <property type="match status" value="1"/>
</dbReference>
<feature type="binding site" evidence="10">
    <location>
        <begin position="125"/>
        <end position="127"/>
    </location>
    <ligand>
        <name>thiamine diphosphate</name>
        <dbReference type="ChEBI" id="CHEBI:58937"/>
    </ligand>
</feature>
<comment type="cofactor">
    <cofactor evidence="10">
        <name>thiamine diphosphate</name>
        <dbReference type="ChEBI" id="CHEBI:58937"/>
    </cofactor>
    <text evidence="10">Binds 1 thiamine pyrophosphate per subunit.</text>
</comment>
<sequence length="587" mass="63419">MFTHIPTIRPETPLLDGINLPTDLRRLANIQLPELAEQLRAFLLYSVGQTGGHFGAGLGVVELTIALHYLLNTPDDHIVWDVGHQCYPHKILTGRREQMLSIRQKGGLAPFPRRDESPYDAFGTGHSSTSISAALGMAVADQLNGKNTKTVAIIGDGALTAGMAFEALNHAAHTNANILVVLNDNDMSISRNEGGLATYLAKNLKLTKGSRSETTAALFEALAFEYQGPIDGHDFDALLPALTSALSKSGPQFLHIVTKKGKGFQPAETDPVGYHALTKLEPINAPQKKKQPTFANNFGRWLLHTAQQDKKLIGITPAMREGSDLIAFSEAFPERYFDVAIAEQHALTFAAGLACAGAKPVVAIYSTFLQRAYDQLIHDIAIQSLDVLLAVDRAGLVGEDGATHAGCFDIAAMRCIPGLVIMTPADEQEQWLMLNTGYHYPGPAAVRYPRGSGTCPAAPDGSDEALLTETVPIGKGRLLSTGDSGTAVLNFGPLLSDARKLAEQEQHTLVDMRFVKPLDTELLSILMKTHQRFITMEDHAIQGGAGSAVAEFVTQSGWNGTLKMLGIPDQWIEHASRAEQLKQCLIR</sequence>
<evidence type="ECO:0000256" key="7">
    <source>
        <dbReference type="ARBA" id="ARBA00022977"/>
    </source>
</evidence>
<dbReference type="STRING" id="619304.SAMN05421760_101572"/>